<dbReference type="GO" id="GO:0008080">
    <property type="term" value="F:N-acetyltransferase activity"/>
    <property type="evidence" value="ECO:0007669"/>
    <property type="project" value="InterPro"/>
</dbReference>
<dbReference type="GO" id="GO:0005737">
    <property type="term" value="C:cytoplasm"/>
    <property type="evidence" value="ECO:0007669"/>
    <property type="project" value="TreeGrafter"/>
</dbReference>
<evidence type="ECO:0000313" key="4">
    <source>
        <dbReference type="EMBL" id="MBB6428631.1"/>
    </source>
</evidence>
<dbReference type="AlphaFoldDB" id="A0A7X0H5R6"/>
<dbReference type="Pfam" id="PF00583">
    <property type="entry name" value="Acetyltransf_1"/>
    <property type="match status" value="1"/>
</dbReference>
<dbReference type="CDD" id="cd04301">
    <property type="entry name" value="NAT_SF"/>
    <property type="match status" value="1"/>
</dbReference>
<dbReference type="PANTHER" id="PTHR43626">
    <property type="entry name" value="ACYL-COA N-ACYLTRANSFERASE"/>
    <property type="match status" value="1"/>
</dbReference>
<dbReference type="PANTHER" id="PTHR43626:SF4">
    <property type="entry name" value="GCN5-RELATED N-ACETYLTRANSFERASE 2, CHLOROPLASTIC"/>
    <property type="match status" value="1"/>
</dbReference>
<feature type="domain" description="N-acetyltransferase" evidence="3">
    <location>
        <begin position="1"/>
        <end position="157"/>
    </location>
</feature>
<dbReference type="InterPro" id="IPR000182">
    <property type="entry name" value="GNAT_dom"/>
</dbReference>
<reference evidence="4 5" key="1">
    <citation type="submission" date="2020-08" db="EMBL/GenBank/DDBJ databases">
        <title>Genomic Encyclopedia of Type Strains, Phase IV (KMG-IV): sequencing the most valuable type-strain genomes for metagenomic binning, comparative biology and taxonomic classification.</title>
        <authorList>
            <person name="Goeker M."/>
        </authorList>
    </citation>
    <scope>NUCLEOTIDE SEQUENCE [LARGE SCALE GENOMIC DNA]</scope>
    <source>
        <strain evidence="4 5">DSM 103725</strain>
    </source>
</reference>
<dbReference type="EMBL" id="JACHGY010000001">
    <property type="protein sequence ID" value="MBB6428631.1"/>
    <property type="molecule type" value="Genomic_DNA"/>
</dbReference>
<dbReference type="Proteomes" id="UP000541810">
    <property type="component" value="Unassembled WGS sequence"/>
</dbReference>
<gene>
    <name evidence="4" type="ORF">HNQ40_000437</name>
</gene>
<name>A0A7X0H5R6_9BACT</name>
<organism evidence="4 5">
    <name type="scientific">Algisphaera agarilytica</name>
    <dbReference type="NCBI Taxonomy" id="1385975"/>
    <lineage>
        <taxon>Bacteria</taxon>
        <taxon>Pseudomonadati</taxon>
        <taxon>Planctomycetota</taxon>
        <taxon>Phycisphaerae</taxon>
        <taxon>Phycisphaerales</taxon>
        <taxon>Phycisphaeraceae</taxon>
        <taxon>Algisphaera</taxon>
    </lineage>
</organism>
<dbReference type="NCBIfam" id="NF005840">
    <property type="entry name" value="PRK07757.1"/>
    <property type="match status" value="1"/>
</dbReference>
<dbReference type="PROSITE" id="PS51186">
    <property type="entry name" value="GNAT"/>
    <property type="match status" value="1"/>
</dbReference>
<proteinExistence type="predicted"/>
<dbReference type="EC" id="2.3.1.1" evidence="4"/>
<evidence type="ECO:0000313" key="5">
    <source>
        <dbReference type="Proteomes" id="UP000541810"/>
    </source>
</evidence>
<evidence type="ECO:0000259" key="3">
    <source>
        <dbReference type="PROSITE" id="PS51186"/>
    </source>
</evidence>
<keyword evidence="5" id="KW-1185">Reference proteome</keyword>
<evidence type="ECO:0000256" key="2">
    <source>
        <dbReference type="ARBA" id="ARBA00023315"/>
    </source>
</evidence>
<comment type="caution">
    <text evidence="4">The sequence shown here is derived from an EMBL/GenBank/DDBJ whole genome shotgun (WGS) entry which is preliminary data.</text>
</comment>
<keyword evidence="1 4" id="KW-0808">Transferase</keyword>
<protein>
    <submittedName>
        <fullName evidence="4">Amino-acid N-acetyltransferase</fullName>
        <ecNumber evidence="4">2.3.1.1</ecNumber>
    </submittedName>
</protein>
<dbReference type="Gene3D" id="3.40.630.30">
    <property type="match status" value="1"/>
</dbReference>
<evidence type="ECO:0000256" key="1">
    <source>
        <dbReference type="ARBA" id="ARBA00022679"/>
    </source>
</evidence>
<dbReference type="RefSeq" id="WP_184675944.1">
    <property type="nucleotide sequence ID" value="NZ_JACHGY010000001.1"/>
</dbReference>
<keyword evidence="2 4" id="KW-0012">Acyltransferase</keyword>
<accession>A0A7X0H5R6</accession>
<sequence>MIRRATITDVPAMGRIINDAAEFGLMLPKSTAALYENVRQFHVVEDDDAGSPTHGEVVGVCGLSIIWANLAEVVSLAVSPSQRGKGLGKRLVEACLDEAKQLGIKRVMSLTYEQKFFERLGFSVVDRQNLPLKVWADCVRCPKHDACDEIAMIRVFDDVPEPEGAPATPSTAQGARFEVPVVITTTAVGKDGKPLIGD</sequence>
<dbReference type="InterPro" id="IPR016181">
    <property type="entry name" value="Acyl_CoA_acyltransferase"/>
</dbReference>
<dbReference type="SUPFAM" id="SSF55729">
    <property type="entry name" value="Acyl-CoA N-acyltransferases (Nat)"/>
    <property type="match status" value="1"/>
</dbReference>
<dbReference type="InterPro" id="IPR045039">
    <property type="entry name" value="NSI-like"/>
</dbReference>